<dbReference type="EMBL" id="WSZM01000139">
    <property type="protein sequence ID" value="KAF4040538.1"/>
    <property type="molecule type" value="Genomic_DNA"/>
</dbReference>
<keyword evidence="4 6" id="KW-0539">Nucleus</keyword>
<dbReference type="Pfam" id="PF12765">
    <property type="entry name" value="Cohesin_HEAT"/>
    <property type="match status" value="1"/>
</dbReference>
<comment type="subcellular location">
    <subcellularLocation>
        <location evidence="1 6">Nucleus</location>
    </subcellularLocation>
</comment>
<evidence type="ECO:0000256" key="7">
    <source>
        <dbReference type="SAM" id="MobiDB-lite"/>
    </source>
</evidence>
<keyword evidence="10" id="KW-1185">Reference proteome</keyword>
<reference evidence="9" key="1">
    <citation type="submission" date="2020-04" db="EMBL/GenBank/DDBJ databases">
        <title>Hybrid Assembly of Korean Phytophthora infestans isolates.</title>
        <authorList>
            <person name="Prokchorchik M."/>
            <person name="Lee Y."/>
            <person name="Seo J."/>
            <person name="Cho J.-H."/>
            <person name="Park Y.-E."/>
            <person name="Jang D.-C."/>
            <person name="Im J.-S."/>
            <person name="Choi J.-G."/>
            <person name="Park H.-J."/>
            <person name="Lee G.-B."/>
            <person name="Lee Y.-G."/>
            <person name="Hong S.-Y."/>
            <person name="Cho K."/>
            <person name="Sohn K.H."/>
        </authorList>
    </citation>
    <scope>NUCLEOTIDE SEQUENCE</scope>
    <source>
        <strain evidence="9">KR_1_A1</strain>
    </source>
</reference>
<dbReference type="InterPro" id="IPR024986">
    <property type="entry name" value="Nipped-B_C"/>
</dbReference>
<evidence type="ECO:0000256" key="6">
    <source>
        <dbReference type="RuleBase" id="RU364107"/>
    </source>
</evidence>
<dbReference type="GO" id="GO:0090694">
    <property type="term" value="C:Scc2-Scc4 cohesin loading complex"/>
    <property type="evidence" value="ECO:0007669"/>
    <property type="project" value="TreeGrafter"/>
</dbReference>
<dbReference type="Gene3D" id="1.25.10.10">
    <property type="entry name" value="Leucine-rich Repeat Variant"/>
    <property type="match status" value="1"/>
</dbReference>
<dbReference type="InterPro" id="IPR011989">
    <property type="entry name" value="ARM-like"/>
</dbReference>
<dbReference type="GO" id="GO:0071169">
    <property type="term" value="P:establishment of protein localization to chromatin"/>
    <property type="evidence" value="ECO:0007669"/>
    <property type="project" value="TreeGrafter"/>
</dbReference>
<dbReference type="GO" id="GO:0010468">
    <property type="term" value="P:regulation of gene expression"/>
    <property type="evidence" value="ECO:0007669"/>
    <property type="project" value="InterPro"/>
</dbReference>
<name>A0A833SY53_PHYIN</name>
<evidence type="ECO:0000256" key="5">
    <source>
        <dbReference type="ARBA" id="ARBA00023306"/>
    </source>
</evidence>
<evidence type="ECO:0000256" key="1">
    <source>
        <dbReference type="ARBA" id="ARBA00004123"/>
    </source>
</evidence>
<dbReference type="PANTHER" id="PTHR21704">
    <property type="entry name" value="NIPPED-B-LIKE PROTEIN DELANGIN SCC2-RELATED"/>
    <property type="match status" value="1"/>
</dbReference>
<dbReference type="SUPFAM" id="SSF48371">
    <property type="entry name" value="ARM repeat"/>
    <property type="match status" value="1"/>
</dbReference>
<feature type="region of interest" description="Disordered" evidence="7">
    <location>
        <begin position="93"/>
        <end position="136"/>
    </location>
</feature>
<dbReference type="GO" id="GO:0003682">
    <property type="term" value="F:chromatin binding"/>
    <property type="evidence" value="ECO:0007669"/>
    <property type="project" value="TreeGrafter"/>
</dbReference>
<dbReference type="InterPro" id="IPR016024">
    <property type="entry name" value="ARM-type_fold"/>
</dbReference>
<feature type="region of interest" description="Disordered" evidence="7">
    <location>
        <begin position="1707"/>
        <end position="1753"/>
    </location>
</feature>
<evidence type="ECO:0000256" key="4">
    <source>
        <dbReference type="ARBA" id="ARBA00023242"/>
    </source>
</evidence>
<organism evidence="9 10">
    <name type="scientific">Phytophthora infestans</name>
    <name type="common">Potato late blight agent</name>
    <name type="synonym">Botrytis infestans</name>
    <dbReference type="NCBI Taxonomy" id="4787"/>
    <lineage>
        <taxon>Eukaryota</taxon>
        <taxon>Sar</taxon>
        <taxon>Stramenopiles</taxon>
        <taxon>Oomycota</taxon>
        <taxon>Peronosporomycetes</taxon>
        <taxon>Peronosporales</taxon>
        <taxon>Peronosporaceae</taxon>
        <taxon>Phytophthora</taxon>
    </lineage>
</organism>
<sequence>MRGGQFLLPLYVDPEDAVAADAPESLYTVSPNPVALDESFNPQRLATLIRSTTTNSFGSLGEPTETSAEVLNSLPKWAQAVVQTGCFNAAGTMSSPGGKLKRGSGLQSEPSNGRPRKRRSFGHGVDHESLAGDESSELQAGLDELNIELEKDPDLEDDEELPIVFTQAEATADNVEKFAELLERLVETATNSQQAFDVESNDADVFQSEEVKMLRQSLKALEKNDWIKKLEPELLILLMSSFDAQVRQGLVVNVLGDELSTKEKGNARIDERLVQKLVASLDVAICEMIVMTTPHIDRRALSEESIENCIQLLHHTIRCLLLPCIDTSFVTAASAPVARESDGKQSTGRKTRGPSRVNLRANKNVRKAVERVSHVACELMDRLAALVLSVKLADRWILRLSSSMVELFALDHSSFATSLQQSALGILRAIFLQYKPHREPLLGDVVDIMVKLPTAKRTLRTVKLLNSNDTVQRVSTLVVSLIQSCAAAGKLETTEPEIDVLQDLNVESSTPDTVADEKSMYRDNVVRAASEDTRNSARSFARVLLNACWKKSEERDNRVVLDNFVEDLLVMFVRPEWPGAEDLLEVLSSSLASILRANISADIKNPDSHHSLAALNLVGKICASIKQYQRKVAHSTVKDDSGSIAVIEEHTSNLREVLDIKKTSSRKEDTNVSNELLDQITLKHIVVMHLQRHNFGQGDSKKLFLLKFISESKSHWGEAKAAFVEREKKLWESLWEVPKGGVNSTFKVAPPTIELALTSSLHLAMKRGFCGLFNKLLAHIMALLSKGIPSLRARVMKCLRGIVDVDPMLMAENGVQLAVERCCSDEKSSVREAAVNLIGTYVLLQPVLFDSYFDVLAERLRDKGIKVRKSVCKIFKIAISMQDQSQEKITEKALHRKSACMRCLVERIGHAAEDQAVKNFIIDTFQEVWFGTDLTSSRLSNPLSVFCDDNTLPPGWTTVVHEKNGSASEEIAKFVFEDGSVANSVEEAWSAYRTPTVTPASVVKSNDSKLDNSSEVVATIVEVIHGVPNLGWFTELLKRLLGKRDRKTGTQSSKNRSYQVAIAEDRAEAIVDRLVGCLMDLQEGTFLKGVSIETAHGQFVACMTALSAFCEAKPRLLTRHLETIRVYLKEKDVKVQSLSVSMINNILSVKRVPHTIATKLEGDLRLLVLRSSPSVVGPSVQCLATLSTATKNAPVLLLSLLEQFVLCIQKYVQRTSLADLSDQDNYVLQRALFVAGKIVGSTDIDNCSALAKEAKVVTIGTITKSLYELFGRFARMPGNDTCAAKAVQGMGFLFPIRPRLFLRAQQDGLLTFLLTENTRKAKLQCLVSMKELLLSEIIRAEIGEATRTTNQSKTKVQQVQGDQEADASLIGNVMQAELVHILALSLQRVPQIRKEAIACIGALLTPGLVNPLQCIPNLVTLETDRVPDVRDAAFSLLLALEKYRSQFHAPLLKGIQDSYLFQLRVYGDATALGIDENKKAYCLFGRLYMNCVKSTKAQGTLFLRALVNQFTDQGTVLQPLKNKPFTSHSKTFTTSLKYLCYLAQILSTLPYEVEDEPLYIIYSINRYVSLRLGPVLDDLMEAFVEAGVPQNLLEDDEADLSNVKIDEYRLRPVADSQALQTNGCIAFAMALMLRLKFMLKRNYQLDDEKCATYKPSSTDASEEAKERSSKKLLLPSVDDLCQPDEAIQVNWNLFLVAWSAAREDQKQLDIDMEQVQKPKATPKRRRRPRKSISSKRQKQQENDSEDEDVELLA</sequence>
<dbReference type="GO" id="GO:0061775">
    <property type="term" value="F:cohesin loader activity"/>
    <property type="evidence" value="ECO:0007669"/>
    <property type="project" value="InterPro"/>
</dbReference>
<evidence type="ECO:0000256" key="2">
    <source>
        <dbReference type="ARBA" id="ARBA00009252"/>
    </source>
</evidence>
<evidence type="ECO:0000313" key="9">
    <source>
        <dbReference type="EMBL" id="KAF4040538.1"/>
    </source>
</evidence>
<comment type="caution">
    <text evidence="9">The sequence shown here is derived from an EMBL/GenBank/DDBJ whole genome shotgun (WGS) entry which is preliminary data.</text>
</comment>
<dbReference type="Proteomes" id="UP000602510">
    <property type="component" value="Unassembled WGS sequence"/>
</dbReference>
<protein>
    <recommendedName>
        <fullName evidence="6">Sister chromatid cohesion protein</fullName>
    </recommendedName>
</protein>
<keyword evidence="3 6" id="KW-0677">Repeat</keyword>
<feature type="compositionally biased region" description="Basic residues" evidence="7">
    <location>
        <begin position="1720"/>
        <end position="1737"/>
    </location>
</feature>
<accession>A0A833SY53</accession>
<feature type="domain" description="Sister chromatid cohesion C-terminal" evidence="8">
    <location>
        <begin position="1372"/>
        <end position="1566"/>
    </location>
</feature>
<dbReference type="InterPro" id="IPR026003">
    <property type="entry name" value="Cohesin_HEAT"/>
</dbReference>
<dbReference type="CDD" id="cd23958">
    <property type="entry name" value="SCC2"/>
    <property type="match status" value="1"/>
</dbReference>
<dbReference type="GO" id="GO:1990414">
    <property type="term" value="P:replication-born double-strand break repair via sister chromatid exchange"/>
    <property type="evidence" value="ECO:0007669"/>
    <property type="project" value="TreeGrafter"/>
</dbReference>
<dbReference type="GO" id="GO:0034087">
    <property type="term" value="P:establishment of mitotic sister chromatid cohesion"/>
    <property type="evidence" value="ECO:0007669"/>
    <property type="project" value="TreeGrafter"/>
</dbReference>
<evidence type="ECO:0000313" key="10">
    <source>
        <dbReference type="Proteomes" id="UP000602510"/>
    </source>
</evidence>
<evidence type="ECO:0000256" key="3">
    <source>
        <dbReference type="ARBA" id="ARBA00022737"/>
    </source>
</evidence>
<keyword evidence="5 6" id="KW-0131">Cell cycle</keyword>
<proteinExistence type="inferred from homology"/>
<dbReference type="Pfam" id="PF12830">
    <property type="entry name" value="Nipped-B_C"/>
    <property type="match status" value="1"/>
</dbReference>
<dbReference type="InterPro" id="IPR033031">
    <property type="entry name" value="Scc2/Nipped-B"/>
</dbReference>
<gene>
    <name evidence="9" type="ORF">GN244_ATG07212</name>
</gene>
<dbReference type="PANTHER" id="PTHR21704:SF18">
    <property type="entry name" value="NIPPED-B-LIKE PROTEIN"/>
    <property type="match status" value="1"/>
</dbReference>
<feature type="compositionally biased region" description="Acidic residues" evidence="7">
    <location>
        <begin position="1742"/>
        <end position="1753"/>
    </location>
</feature>
<evidence type="ECO:0000259" key="8">
    <source>
        <dbReference type="Pfam" id="PF12830"/>
    </source>
</evidence>
<dbReference type="GO" id="GO:0140588">
    <property type="term" value="P:chromatin looping"/>
    <property type="evidence" value="ECO:0007669"/>
    <property type="project" value="InterPro"/>
</dbReference>
<comment type="similarity">
    <text evidence="2 6">Belongs to the SCC2/Nipped-B family.</text>
</comment>